<dbReference type="AlphaFoldDB" id="A0A497EWN4"/>
<dbReference type="EMBL" id="QMQZ01000045">
    <property type="protein sequence ID" value="RLE51576.1"/>
    <property type="molecule type" value="Genomic_DNA"/>
</dbReference>
<protein>
    <submittedName>
        <fullName evidence="1">Uncharacterized protein</fullName>
    </submittedName>
</protein>
<sequence length="80" mass="9258">MSDCKYVVDVIKLEKAMRVPREVEEQIRRAVGRKLIRRMKLDAVNCPVTGKLTPFLVCFSCKNFIRRVTGKVYCRGLPLD</sequence>
<evidence type="ECO:0000313" key="2">
    <source>
        <dbReference type="Proteomes" id="UP000268446"/>
    </source>
</evidence>
<organism evidence="1 2">
    <name type="scientific">Thermoproteota archaeon</name>
    <dbReference type="NCBI Taxonomy" id="2056631"/>
    <lineage>
        <taxon>Archaea</taxon>
        <taxon>Thermoproteota</taxon>
    </lineage>
</organism>
<comment type="caution">
    <text evidence="1">The sequence shown here is derived from an EMBL/GenBank/DDBJ whole genome shotgun (WGS) entry which is preliminary data.</text>
</comment>
<gene>
    <name evidence="1" type="ORF">DRJ20_01885</name>
</gene>
<dbReference type="Proteomes" id="UP000268446">
    <property type="component" value="Unassembled WGS sequence"/>
</dbReference>
<reference evidence="1 2" key="1">
    <citation type="submission" date="2018-06" db="EMBL/GenBank/DDBJ databases">
        <title>Extensive metabolic versatility and redundancy in microbially diverse, dynamic hydrothermal sediments.</title>
        <authorList>
            <person name="Dombrowski N."/>
            <person name="Teske A."/>
            <person name="Baker B.J."/>
        </authorList>
    </citation>
    <scope>NUCLEOTIDE SEQUENCE [LARGE SCALE GENOMIC DNA]</scope>
    <source>
        <strain evidence="1">B29_G17</strain>
    </source>
</reference>
<name>A0A497EWN4_9CREN</name>
<accession>A0A497EWN4</accession>
<proteinExistence type="predicted"/>
<evidence type="ECO:0000313" key="1">
    <source>
        <dbReference type="EMBL" id="RLE51576.1"/>
    </source>
</evidence>